<proteinExistence type="predicted"/>
<dbReference type="AlphaFoldDB" id="A0A182NSB8"/>
<sequence>MAHNEATCSIQHQIATRSIASRLLSSVHRYETYGQMAVRSKGPRSRAEHINWGAGALTSQERSAPAMSDRLKNERSSSYKKDSEMAAVSTGVTSSSPRITSSSSTNATTTPSVLSLHQSSHHHHHQPTPSLHHHLLQHHHLHQPPGGTNEGTAGASTDAHQHHHHQQHLQQQQQQQQQQHQQHNQHQHNGGLTSLSSGHSHSPLNSPTSSSGGASLSPYGLSPHGTGSGATPAASGGNMLAQPYASDASGFGPIYHHHHHHHHHNPLAPGGGASPYMNHPSFVDKYKLSVTPPPGPPPPPNTLTPPGPTYTGHYQGFYAGTAHPAAGMISTAHHTMTHGTRATVASIACRDRPDHGWYPCDQTTLNTDRYEAAQQSALHERPRDSGIEHSGNGGTIFLDAISKPH</sequence>
<feature type="compositionally biased region" description="Basic residues" evidence="1">
    <location>
        <begin position="119"/>
        <end position="142"/>
    </location>
</feature>
<feature type="compositionally biased region" description="Basic and acidic residues" evidence="1">
    <location>
        <begin position="69"/>
        <end position="84"/>
    </location>
</feature>
<dbReference type="EnsemblMetazoa" id="ADIR010558-RA">
    <property type="protein sequence ID" value="ADIR010558-PA"/>
    <property type="gene ID" value="ADIR010558"/>
</dbReference>
<feature type="compositionally biased region" description="Low complexity" evidence="1">
    <location>
        <begin position="168"/>
        <end position="234"/>
    </location>
</feature>
<feature type="region of interest" description="Disordered" evidence="1">
    <location>
        <begin position="377"/>
        <end position="405"/>
    </location>
</feature>
<organism evidence="2 3">
    <name type="scientific">Anopheles dirus</name>
    <dbReference type="NCBI Taxonomy" id="7168"/>
    <lineage>
        <taxon>Eukaryota</taxon>
        <taxon>Metazoa</taxon>
        <taxon>Ecdysozoa</taxon>
        <taxon>Arthropoda</taxon>
        <taxon>Hexapoda</taxon>
        <taxon>Insecta</taxon>
        <taxon>Pterygota</taxon>
        <taxon>Neoptera</taxon>
        <taxon>Endopterygota</taxon>
        <taxon>Diptera</taxon>
        <taxon>Nematocera</taxon>
        <taxon>Culicoidea</taxon>
        <taxon>Culicidae</taxon>
        <taxon>Anophelinae</taxon>
        <taxon>Anopheles</taxon>
    </lineage>
</organism>
<protein>
    <submittedName>
        <fullName evidence="2">Uncharacterized protein</fullName>
    </submittedName>
</protein>
<dbReference type="VEuPathDB" id="VectorBase:ADIR010558"/>
<feature type="compositionally biased region" description="Basic and acidic residues" evidence="1">
    <location>
        <begin position="378"/>
        <end position="387"/>
    </location>
</feature>
<feature type="compositionally biased region" description="Low complexity" evidence="1">
    <location>
        <begin position="93"/>
        <end position="118"/>
    </location>
</feature>
<dbReference type="STRING" id="7168.A0A182NSB8"/>
<feature type="compositionally biased region" description="Basic residues" evidence="1">
    <location>
        <begin position="255"/>
        <end position="265"/>
    </location>
</feature>
<dbReference type="Proteomes" id="UP000075884">
    <property type="component" value="Unassembled WGS sequence"/>
</dbReference>
<name>A0A182NSB8_9DIPT</name>
<feature type="region of interest" description="Disordered" evidence="1">
    <location>
        <begin position="53"/>
        <end position="234"/>
    </location>
</feature>
<reference evidence="3" key="1">
    <citation type="submission" date="2013-03" db="EMBL/GenBank/DDBJ databases">
        <title>The Genome Sequence of Anopheles dirus WRAIR2.</title>
        <authorList>
            <consortium name="The Broad Institute Genomics Platform"/>
            <person name="Neafsey D.E."/>
            <person name="Walton C."/>
            <person name="Walker B."/>
            <person name="Young S.K."/>
            <person name="Zeng Q."/>
            <person name="Gargeya S."/>
            <person name="Fitzgerald M."/>
            <person name="Haas B."/>
            <person name="Abouelleil A."/>
            <person name="Allen A.W."/>
            <person name="Alvarado L."/>
            <person name="Arachchi H.M."/>
            <person name="Berlin A.M."/>
            <person name="Chapman S.B."/>
            <person name="Gainer-Dewar J."/>
            <person name="Goldberg J."/>
            <person name="Griggs A."/>
            <person name="Gujja S."/>
            <person name="Hansen M."/>
            <person name="Howarth C."/>
            <person name="Imamovic A."/>
            <person name="Ireland A."/>
            <person name="Larimer J."/>
            <person name="McCowan C."/>
            <person name="Murphy C."/>
            <person name="Pearson M."/>
            <person name="Poon T.W."/>
            <person name="Priest M."/>
            <person name="Roberts A."/>
            <person name="Saif S."/>
            <person name="Shea T."/>
            <person name="Sisk P."/>
            <person name="Sykes S."/>
            <person name="Wortman J."/>
            <person name="Nusbaum C."/>
            <person name="Birren B."/>
        </authorList>
    </citation>
    <scope>NUCLEOTIDE SEQUENCE [LARGE SCALE GENOMIC DNA]</scope>
    <source>
        <strain evidence="3">WRAIR2</strain>
    </source>
</reference>
<accession>A0A182NSB8</accession>
<evidence type="ECO:0000313" key="2">
    <source>
        <dbReference type="EnsemblMetazoa" id="ADIR010558-PA"/>
    </source>
</evidence>
<keyword evidence="3" id="KW-1185">Reference proteome</keyword>
<evidence type="ECO:0000313" key="3">
    <source>
        <dbReference type="Proteomes" id="UP000075884"/>
    </source>
</evidence>
<feature type="region of interest" description="Disordered" evidence="1">
    <location>
        <begin position="251"/>
        <end position="280"/>
    </location>
</feature>
<evidence type="ECO:0000256" key="1">
    <source>
        <dbReference type="SAM" id="MobiDB-lite"/>
    </source>
</evidence>
<reference evidence="2" key="2">
    <citation type="submission" date="2020-05" db="UniProtKB">
        <authorList>
            <consortium name="EnsemblMetazoa"/>
        </authorList>
    </citation>
    <scope>IDENTIFICATION</scope>
    <source>
        <strain evidence="2">WRAIR2</strain>
    </source>
</reference>